<dbReference type="Proteomes" id="UP000736787">
    <property type="component" value="Unassembled WGS sequence"/>
</dbReference>
<protein>
    <recommendedName>
        <fullName evidence="4">Secreted protein</fullName>
    </recommendedName>
</protein>
<reference evidence="2" key="1">
    <citation type="submission" date="2018-10" db="EMBL/GenBank/DDBJ databases">
        <title>Effector identification in a new, highly contiguous assembly of the strawberry crown rot pathogen Phytophthora cactorum.</title>
        <authorList>
            <person name="Armitage A.D."/>
            <person name="Nellist C.F."/>
            <person name="Bates H."/>
            <person name="Vickerstaff R.J."/>
            <person name="Harrison R.J."/>
        </authorList>
    </citation>
    <scope>NUCLEOTIDE SEQUENCE</scope>
    <source>
        <strain evidence="2">4040</strain>
    </source>
</reference>
<name>A0A8T1BDJ6_9STRA</name>
<gene>
    <name evidence="2" type="ORF">PC117_g22661</name>
</gene>
<evidence type="ECO:0000256" key="1">
    <source>
        <dbReference type="SAM" id="SignalP"/>
    </source>
</evidence>
<comment type="caution">
    <text evidence="2">The sequence shown here is derived from an EMBL/GenBank/DDBJ whole genome shotgun (WGS) entry which is preliminary data.</text>
</comment>
<sequence length="106" mass="11259">MRRLGGVIVLAAIIATARLLFSAARTRPVRANPPFPVDGGSKLGLTAMEGLTPCQSWCLCELSPGCFIYCAARSNPALGATPAPWEHVSRNLVVSFENAASIVNYK</sequence>
<feature type="chain" id="PRO_5035888625" description="Secreted protein" evidence="1">
    <location>
        <begin position="32"/>
        <end position="106"/>
    </location>
</feature>
<organism evidence="2 3">
    <name type="scientific">Phytophthora cactorum</name>
    <dbReference type="NCBI Taxonomy" id="29920"/>
    <lineage>
        <taxon>Eukaryota</taxon>
        <taxon>Sar</taxon>
        <taxon>Stramenopiles</taxon>
        <taxon>Oomycota</taxon>
        <taxon>Peronosporomycetes</taxon>
        <taxon>Peronosporales</taxon>
        <taxon>Peronosporaceae</taxon>
        <taxon>Phytophthora</taxon>
    </lineage>
</organism>
<keyword evidence="1" id="KW-0732">Signal</keyword>
<accession>A0A8T1BDJ6</accession>
<evidence type="ECO:0008006" key="4">
    <source>
        <dbReference type="Google" id="ProtNLM"/>
    </source>
</evidence>
<dbReference type="AlphaFoldDB" id="A0A8T1BDJ6"/>
<feature type="signal peptide" evidence="1">
    <location>
        <begin position="1"/>
        <end position="31"/>
    </location>
</feature>
<evidence type="ECO:0000313" key="2">
    <source>
        <dbReference type="EMBL" id="KAG2898032.1"/>
    </source>
</evidence>
<proteinExistence type="predicted"/>
<dbReference type="EMBL" id="RCMK01001273">
    <property type="protein sequence ID" value="KAG2898032.1"/>
    <property type="molecule type" value="Genomic_DNA"/>
</dbReference>
<evidence type="ECO:0000313" key="3">
    <source>
        <dbReference type="Proteomes" id="UP000736787"/>
    </source>
</evidence>